<comment type="caution">
    <text evidence="3">The sequence shown here is derived from an EMBL/GenBank/DDBJ whole genome shotgun (WGS) entry which is preliminary data.</text>
</comment>
<evidence type="ECO:0000259" key="2">
    <source>
        <dbReference type="Pfam" id="PF20803"/>
    </source>
</evidence>
<gene>
    <name evidence="3" type="ORF">A3H68_02350</name>
</gene>
<dbReference type="InterPro" id="IPR048846">
    <property type="entry name" value="PaaX-like_central"/>
</dbReference>
<dbReference type="Gene3D" id="3.30.70.2650">
    <property type="match status" value="1"/>
</dbReference>
<evidence type="ECO:0000313" key="4">
    <source>
        <dbReference type="Proteomes" id="UP000176429"/>
    </source>
</evidence>
<protein>
    <recommendedName>
        <fullName evidence="2">Transcriptional repressor PaaX-like central Cas2-like domain-containing protein</fullName>
    </recommendedName>
</protein>
<reference evidence="3 4" key="1">
    <citation type="journal article" date="2016" name="Nat. Commun.">
        <title>Thousands of microbial genomes shed light on interconnected biogeochemical processes in an aquifer system.</title>
        <authorList>
            <person name="Anantharaman K."/>
            <person name="Brown C.T."/>
            <person name="Hug L.A."/>
            <person name="Sharon I."/>
            <person name="Castelle C.J."/>
            <person name="Probst A.J."/>
            <person name="Thomas B.C."/>
            <person name="Singh A."/>
            <person name="Wilkins M.J."/>
            <person name="Karaoz U."/>
            <person name="Brodie E.L."/>
            <person name="Williams K.H."/>
            <person name="Hubbard S.S."/>
            <person name="Banfield J.F."/>
        </authorList>
    </citation>
    <scope>NUCLEOTIDE SEQUENCE [LARGE SCALE GENOMIC DNA]</scope>
</reference>
<keyword evidence="1" id="KW-1133">Transmembrane helix</keyword>
<feature type="domain" description="Transcriptional repressor PaaX-like central Cas2-like" evidence="2">
    <location>
        <begin position="104"/>
        <end position="176"/>
    </location>
</feature>
<name>A0A1G2NZE8_9BACT</name>
<feature type="transmembrane region" description="Helical" evidence="1">
    <location>
        <begin position="20"/>
        <end position="41"/>
    </location>
</feature>
<proteinExistence type="predicted"/>
<dbReference type="Proteomes" id="UP000176429">
    <property type="component" value="Unassembled WGS sequence"/>
</dbReference>
<sequence length="188" mass="22156">MGEVERKSAKKRKRNNVKKIVLATVKALGFVSVALMAPNALQYMKRLGLTPSGRQREVINRARDRLLKKKLLTRNSKGFLELTNEGIKQLRRMELSSELIPYQEKWDHRWRILIFDIPEKRKYLREKIRNTLACLGFLRLQDSVWIIPYDCEDLITLLKADFKVGKDLLYVVVEEIENGKHLEEFFNL</sequence>
<organism evidence="3 4">
    <name type="scientific">Candidatus Taylorbacteria bacterium RIFCSPLOWO2_02_FULL_46_40</name>
    <dbReference type="NCBI Taxonomy" id="1802329"/>
    <lineage>
        <taxon>Bacteria</taxon>
        <taxon>Candidatus Tayloriibacteriota</taxon>
    </lineage>
</organism>
<evidence type="ECO:0000256" key="1">
    <source>
        <dbReference type="SAM" id="Phobius"/>
    </source>
</evidence>
<dbReference type="Pfam" id="PF20803">
    <property type="entry name" value="PaaX_M"/>
    <property type="match status" value="1"/>
</dbReference>
<keyword evidence="1" id="KW-0812">Transmembrane</keyword>
<dbReference type="GO" id="GO:0006351">
    <property type="term" value="P:DNA-templated transcription"/>
    <property type="evidence" value="ECO:0007669"/>
    <property type="project" value="TreeGrafter"/>
</dbReference>
<dbReference type="PANTHER" id="PTHR30319">
    <property type="entry name" value="PHENYLACETIC ACID REGULATOR-RELATED TRANSCRIPTIONAL REPRESSOR"/>
    <property type="match status" value="1"/>
</dbReference>
<evidence type="ECO:0000313" key="3">
    <source>
        <dbReference type="EMBL" id="OHA41450.1"/>
    </source>
</evidence>
<accession>A0A1G2NZE8</accession>
<dbReference type="PANTHER" id="PTHR30319:SF1">
    <property type="entry name" value="TRANSCRIPTIONAL REPRESSOR PAAX"/>
    <property type="match status" value="1"/>
</dbReference>
<keyword evidence="1" id="KW-0472">Membrane</keyword>
<dbReference type="EMBL" id="MHSH01000026">
    <property type="protein sequence ID" value="OHA41450.1"/>
    <property type="molecule type" value="Genomic_DNA"/>
</dbReference>
<dbReference type="AlphaFoldDB" id="A0A1G2NZE8"/>